<feature type="signal peptide" evidence="1">
    <location>
        <begin position="1"/>
        <end position="22"/>
    </location>
</feature>
<organism evidence="2 3">
    <name type="scientific">Skermanella cutis</name>
    <dbReference type="NCBI Taxonomy" id="2775420"/>
    <lineage>
        <taxon>Bacteria</taxon>
        <taxon>Pseudomonadati</taxon>
        <taxon>Pseudomonadota</taxon>
        <taxon>Alphaproteobacteria</taxon>
        <taxon>Rhodospirillales</taxon>
        <taxon>Azospirillaceae</taxon>
        <taxon>Skermanella</taxon>
    </lineage>
</organism>
<dbReference type="InterPro" id="IPR006626">
    <property type="entry name" value="PbH1"/>
</dbReference>
<feature type="chain" id="PRO_5047348758" description="Right handed beta helix domain-containing protein" evidence="1">
    <location>
        <begin position="23"/>
        <end position="647"/>
    </location>
</feature>
<dbReference type="InterPro" id="IPR011050">
    <property type="entry name" value="Pectin_lyase_fold/virulence"/>
</dbReference>
<accession>A0ABX7BK75</accession>
<dbReference type="EMBL" id="CP067424">
    <property type="protein sequence ID" value="QQP93961.1"/>
    <property type="molecule type" value="Genomic_DNA"/>
</dbReference>
<dbReference type="RefSeq" id="WP_201083781.1">
    <property type="nucleotide sequence ID" value="NZ_CP067424.1"/>
</dbReference>
<evidence type="ECO:0000313" key="2">
    <source>
        <dbReference type="EMBL" id="QQP93961.1"/>
    </source>
</evidence>
<name>A0ABX7BK75_9PROT</name>
<protein>
    <recommendedName>
        <fullName evidence="4">Right handed beta helix domain-containing protein</fullName>
    </recommendedName>
</protein>
<evidence type="ECO:0008006" key="4">
    <source>
        <dbReference type="Google" id="ProtNLM"/>
    </source>
</evidence>
<geneLocation type="plasmid" evidence="2 3">
    <name>pTT6-4</name>
</geneLocation>
<sequence length="647" mass="67655">MRPSVIAGLLLTGTAIGTPALAATIEVQPGDNLEAKIRSARPGDTVAVRRGTYNGSLDLSTLHGDPGAPIRILSVDGKGAAVIQGSRDQAAVQANRISNVEMDGFHVVANAPGGGDVGGFKLWGPYGDIGNLKITNNLITGQGQDGFKLFNMSPTDQQSVLVAGNTIDGNWRQEAIDNVSVKNVRYEGNTIRGKAGFAGITWKAGSDGVQLVNNTIDIDADTAVSVGGYGNSRLNRMDRFPDEFQDNEAENSVVTGNTIRGDVRVISAENNRVEGNSITGSISNGQNSHMPGSITSRNNAIAHNRVTGGTGASAWNGNTDTQFERNVDGLANNFYDTDEQFWGAVERGEAGALRRLNDLVSGGIIVREGNRIINRATGQITSAVGNAIGDAVDTVLQPAEDYVDAAVETVKCNIGGAVIGGAASVVSGIFSGGRATLAAQIAQQMTAIAGNLCLGKQLAAQQRLVELARRDNAHGTADNAAGLNGMMTRTLPGLAQGGFLSSEQAIASQYGEVYPDAFPPMLPDDLVAVNRSMQAHERTVHLNSLAVQNRTVQEQADTLERARDHAAAGRAGDGIRSELQAMNAIGGEQIAAINSLTAATVANHRASTEIQLRDESRKAAANATAEEFMSTLATCGNCTIDRPFLGE</sequence>
<dbReference type="SMART" id="SM00710">
    <property type="entry name" value="PbH1"/>
    <property type="match status" value="7"/>
</dbReference>
<gene>
    <name evidence="2" type="ORF">IGS68_34855</name>
</gene>
<proteinExistence type="predicted"/>
<reference evidence="2" key="1">
    <citation type="submission" date="2021-02" db="EMBL/GenBank/DDBJ databases">
        <title>Skermanella TT6 skin isolate.</title>
        <authorList>
            <person name="Lee K."/>
            <person name="Ganzorig M."/>
        </authorList>
    </citation>
    <scope>NUCLEOTIDE SEQUENCE</scope>
    <source>
        <strain evidence="2">TT6</strain>
    </source>
</reference>
<dbReference type="SUPFAM" id="SSF51126">
    <property type="entry name" value="Pectin lyase-like"/>
    <property type="match status" value="1"/>
</dbReference>
<keyword evidence="3" id="KW-1185">Reference proteome</keyword>
<dbReference type="InterPro" id="IPR012334">
    <property type="entry name" value="Pectin_lyas_fold"/>
</dbReference>
<keyword evidence="2" id="KW-0614">Plasmid</keyword>
<keyword evidence="1" id="KW-0732">Signal</keyword>
<dbReference type="Proteomes" id="UP000595197">
    <property type="component" value="Plasmid pTT6-4"/>
</dbReference>
<evidence type="ECO:0000313" key="3">
    <source>
        <dbReference type="Proteomes" id="UP000595197"/>
    </source>
</evidence>
<evidence type="ECO:0000256" key="1">
    <source>
        <dbReference type="SAM" id="SignalP"/>
    </source>
</evidence>
<dbReference type="Gene3D" id="2.160.20.10">
    <property type="entry name" value="Single-stranded right-handed beta-helix, Pectin lyase-like"/>
    <property type="match status" value="1"/>
</dbReference>